<evidence type="ECO:0000313" key="3">
    <source>
        <dbReference type="Proteomes" id="UP001242368"/>
    </source>
</evidence>
<evidence type="ECO:0008006" key="4">
    <source>
        <dbReference type="Google" id="ProtNLM"/>
    </source>
</evidence>
<reference evidence="3" key="1">
    <citation type="journal article" date="2019" name="Int. J. Syst. Evol. Microbiol.">
        <title>The Global Catalogue of Microorganisms (GCM) 10K type strain sequencing project: providing services to taxonomists for standard genome sequencing and annotation.</title>
        <authorList>
            <consortium name="The Broad Institute Genomics Platform"/>
            <consortium name="The Broad Institute Genome Sequencing Center for Infectious Disease"/>
            <person name="Wu L."/>
            <person name="Ma J."/>
        </authorList>
    </citation>
    <scope>NUCLEOTIDE SEQUENCE [LARGE SCALE GENOMIC DNA]</scope>
    <source>
        <strain evidence="3">CECT 7184</strain>
    </source>
</reference>
<name>A0ABT8CSG6_9FLAO</name>
<keyword evidence="3" id="KW-1185">Reference proteome</keyword>
<dbReference type="EMBL" id="JAUFQU010000001">
    <property type="protein sequence ID" value="MDN3706029.1"/>
    <property type="molecule type" value="Genomic_DNA"/>
</dbReference>
<dbReference type="Proteomes" id="UP001242368">
    <property type="component" value="Unassembled WGS sequence"/>
</dbReference>
<comment type="caution">
    <text evidence="2">The sequence shown here is derived from an EMBL/GenBank/DDBJ whole genome shotgun (WGS) entry which is preliminary data.</text>
</comment>
<feature type="signal peptide" evidence="1">
    <location>
        <begin position="1"/>
        <end position="21"/>
    </location>
</feature>
<organism evidence="2 3">
    <name type="scientific">Paenimyroides ceti</name>
    <dbReference type="NCBI Taxonomy" id="395087"/>
    <lineage>
        <taxon>Bacteria</taxon>
        <taxon>Pseudomonadati</taxon>
        <taxon>Bacteroidota</taxon>
        <taxon>Flavobacteriia</taxon>
        <taxon>Flavobacteriales</taxon>
        <taxon>Flavobacteriaceae</taxon>
        <taxon>Paenimyroides</taxon>
    </lineage>
</organism>
<dbReference type="RefSeq" id="WP_290362166.1">
    <property type="nucleotide sequence ID" value="NZ_JAUFQU010000001.1"/>
</dbReference>
<feature type="chain" id="PRO_5045133681" description="YD repeat-containing protein" evidence="1">
    <location>
        <begin position="22"/>
        <end position="913"/>
    </location>
</feature>
<protein>
    <recommendedName>
        <fullName evidence="4">YD repeat-containing protein</fullName>
    </recommendedName>
</protein>
<sequence length="913" mass="105361">MKSIKKLAIFCFIINIYFVEAQTATSLSNNVDYPISYATGTPEIKVPLFNLQTINENFSLTADLSYNAAAASTVFSEVGFFGKGWEMNIIPSINRQIESGDLFDEEYHGMNTLPYGYTEKPLNDPNVFSYNVFGLSGKFNLIRQGNELVVKKIYTNDYADIHINYTSSIEGNGMNITIDSFQITDKNGFIYLFSVKEMSGLYFSYGHNTLRWSGIYKGLDTFSGYIPYVKNFLLEKVIDNKGTVLVEYIYGSYGAHLTEVSDNFSYDQLYLKDIDIKNIGDIHFNFNTGSKRYLDLSIVNKFQHLISKIAFTNNEIKFYSNNLQSSYSYKMRYNNGVPGTAVLNGFGNYYKEDNCSIKYNLLYNKEDLLYTQGLLRQLIYPTGGYTEFEYEPNTYAVPHSGSLNPLEELTAQNPENYYYEELPVTYDPINKSYDFMYDNAAELYLKFHSQLVTVDGQISGTPSFFYPGLKVWDLQGNLMKGFDFTKQCSYGEKINLSVSNSIVKLRCDPNYPQNISQVKILKKVYKDPSEWNTFLYGPGIRIKKISNYAEEGILANETHYTYTMPDHPKTSSGVICSPVWFTHGGRNTVSRTPVPVLYEYVAIENTGTGKTVYKMNRELFSGTFKEISQVVMIPVSTTTYNASGLRTSCEQNEIEIFFESDLPKRQPIMSYITTTADIYAANNKLTTITESNIDPVNRNLINRKITDLQQEEHFEERYSYEKYHKTYRTKEVLKYKNGDLLNRSSFTYTPENGNPQLYQLRKSEVAKDDRPLETEQEITRYDAYGNVLEYRTKEGLYVSQIWGYHDTKIVCELKNIRYQDIDAGIIAGIHYQTNLTDNSYNENYIRTQYQILRQAHPQSMVTSYTYRPMIGMSSLTDTNGRTEYYEYDKFNRLSVVKDHDGNRLKAYEYHYKN</sequence>
<proteinExistence type="predicted"/>
<accession>A0ABT8CSG6</accession>
<keyword evidence="1" id="KW-0732">Signal</keyword>
<gene>
    <name evidence="2" type="ORF">QW060_02660</name>
</gene>
<evidence type="ECO:0000313" key="2">
    <source>
        <dbReference type="EMBL" id="MDN3706029.1"/>
    </source>
</evidence>
<evidence type="ECO:0000256" key="1">
    <source>
        <dbReference type="SAM" id="SignalP"/>
    </source>
</evidence>